<dbReference type="CDD" id="cd01493">
    <property type="entry name" value="APPBP1_RUB"/>
    <property type="match status" value="1"/>
</dbReference>
<dbReference type="GO" id="GO:0005737">
    <property type="term" value="C:cytoplasm"/>
    <property type="evidence" value="ECO:0007669"/>
    <property type="project" value="TreeGrafter"/>
</dbReference>
<accession>A0A8X6JBK6</accession>
<dbReference type="InterPro" id="IPR045886">
    <property type="entry name" value="ThiF/MoeB/HesA"/>
</dbReference>
<dbReference type="EMBL" id="BMAV01027034">
    <property type="protein sequence ID" value="GFS55579.1"/>
    <property type="molecule type" value="Genomic_DNA"/>
</dbReference>
<keyword evidence="8" id="KW-1185">Reference proteome</keyword>
<proteinExistence type="inferred from homology"/>
<dbReference type="FunFam" id="3.40.50.720:FF:000475">
    <property type="entry name" value="NEDD8-activating enzyme E1 regulatory subunit"/>
    <property type="match status" value="1"/>
</dbReference>
<dbReference type="GO" id="GO:0045116">
    <property type="term" value="P:protein neddylation"/>
    <property type="evidence" value="ECO:0007669"/>
    <property type="project" value="UniProtKB-UniRule"/>
</dbReference>
<dbReference type="SUPFAM" id="SSF69572">
    <property type="entry name" value="Activating enzymes of the ubiquitin-like proteins"/>
    <property type="match status" value="1"/>
</dbReference>
<dbReference type="Proteomes" id="UP000886998">
    <property type="component" value="Unassembled WGS sequence"/>
</dbReference>
<dbReference type="InterPro" id="IPR000594">
    <property type="entry name" value="ThiF_NAD_FAD-bd"/>
</dbReference>
<dbReference type="AlphaFoldDB" id="A0A8X6JBK6"/>
<evidence type="ECO:0000259" key="6">
    <source>
        <dbReference type="Pfam" id="PF00899"/>
    </source>
</evidence>
<gene>
    <name evidence="7" type="primary">Nae1</name>
    <name evidence="7" type="ORF">TNIN_339451</name>
</gene>
<dbReference type="PANTHER" id="PTHR10953">
    <property type="entry name" value="UBIQUITIN-ACTIVATING ENZYME E1"/>
    <property type="match status" value="1"/>
</dbReference>
<dbReference type="Gene3D" id="3.40.50.720">
    <property type="entry name" value="NAD(P)-binding Rossmann-like Domain"/>
    <property type="match status" value="2"/>
</dbReference>
<dbReference type="GO" id="GO:0019781">
    <property type="term" value="F:NEDD8 activating enzyme activity"/>
    <property type="evidence" value="ECO:0007669"/>
    <property type="project" value="UniProtKB-UniRule"/>
</dbReference>
<evidence type="ECO:0000256" key="5">
    <source>
        <dbReference type="PIRNR" id="PIRNR039099"/>
    </source>
</evidence>
<dbReference type="InterPro" id="IPR035985">
    <property type="entry name" value="Ubiquitin-activating_enz"/>
</dbReference>
<sequence>MAHAGDNRYEESPKRVKYDRQLRLWDDHGQYALEAAHVCLINASATGTEILKSLVLPGVGAFTILDGKVVTGQDAGNNFFLDKDSIGKSRAKVATEHLLELNPDVRGEFVDESLECILQAEPNFFSKFTVVIATNLEEAILLKLADVLWEKGVPLLVCRVYGMIGYMRLQFSDRTIIESRPENEFHDLRLDRPFPALREYVDSIDLEKLTDQEHSHIPFVVILLKYLDSWKNRNNGEIPKNMKEKKLLKAEIVAGMRKKDDEENFEEACRAVNRSIAVTSIPSEIQDILNDSLSDNLTSESKPFWILAKALKEFVSNEGQGCLPVRGVIPDMTSDTQSYIKLQNIYKAKADEDSHAMYTRVQQLLSNLGKPPNFISEHEVKVFCKNAHCLRVIRGRAIKNEYNPETSNIQSLIADLEHEDSDIIFYILLRAVDKFHSEYCRYPGQTNDEVESDIMKLKNYVSSLMNEWGCFPIMKDDYVHEMCRFGAAELHSVAAFIGGCGAQEVIKLITGQYVPFNNALTYYAVTQSTSVFCL</sequence>
<evidence type="ECO:0000256" key="4">
    <source>
        <dbReference type="ARBA" id="ARBA00022786"/>
    </source>
</evidence>
<dbReference type="Pfam" id="PF00899">
    <property type="entry name" value="ThiF"/>
    <property type="match status" value="1"/>
</dbReference>
<protein>
    <recommendedName>
        <fullName evidence="3 5">NEDD8-activating enzyme E1 regulatory subunit</fullName>
    </recommendedName>
</protein>
<name>A0A8X6JBK6_9ARAC</name>
<organism evidence="7 8">
    <name type="scientific">Trichonephila inaurata madagascariensis</name>
    <dbReference type="NCBI Taxonomy" id="2747483"/>
    <lineage>
        <taxon>Eukaryota</taxon>
        <taxon>Metazoa</taxon>
        <taxon>Ecdysozoa</taxon>
        <taxon>Arthropoda</taxon>
        <taxon>Chelicerata</taxon>
        <taxon>Arachnida</taxon>
        <taxon>Araneae</taxon>
        <taxon>Araneomorphae</taxon>
        <taxon>Entelegynae</taxon>
        <taxon>Araneoidea</taxon>
        <taxon>Nephilidae</taxon>
        <taxon>Trichonephila</taxon>
        <taxon>Trichonephila inaurata</taxon>
    </lineage>
</organism>
<evidence type="ECO:0000313" key="8">
    <source>
        <dbReference type="Proteomes" id="UP000886998"/>
    </source>
</evidence>
<comment type="pathway">
    <text evidence="1 5">Protein modification; protein neddylation.</text>
</comment>
<comment type="caution">
    <text evidence="7">The sequence shown here is derived from an EMBL/GenBank/DDBJ whole genome shotgun (WGS) entry which is preliminary data.</text>
</comment>
<dbReference type="PANTHER" id="PTHR10953:SF29">
    <property type="entry name" value="NEDD8-ACTIVATING ENZYME E1 REGULATORY SUBUNIT"/>
    <property type="match status" value="1"/>
</dbReference>
<evidence type="ECO:0000313" key="7">
    <source>
        <dbReference type="EMBL" id="GFS55579.1"/>
    </source>
</evidence>
<feature type="domain" description="THIF-type NAD/FAD binding fold" evidence="6">
    <location>
        <begin position="18"/>
        <end position="527"/>
    </location>
</feature>
<dbReference type="InterPro" id="IPR030667">
    <property type="entry name" value="APP-BP1"/>
</dbReference>
<keyword evidence="4 5" id="KW-0833">Ubl conjugation pathway</keyword>
<dbReference type="PIRSF" id="PIRSF039099">
    <property type="entry name" value="APP-BP1"/>
    <property type="match status" value="1"/>
</dbReference>
<reference evidence="7" key="1">
    <citation type="submission" date="2020-08" db="EMBL/GenBank/DDBJ databases">
        <title>Multicomponent nature underlies the extraordinary mechanical properties of spider dragline silk.</title>
        <authorList>
            <person name="Kono N."/>
            <person name="Nakamura H."/>
            <person name="Mori M."/>
            <person name="Yoshida Y."/>
            <person name="Ohtoshi R."/>
            <person name="Malay A.D."/>
            <person name="Moran D.A.P."/>
            <person name="Tomita M."/>
            <person name="Numata K."/>
            <person name="Arakawa K."/>
        </authorList>
    </citation>
    <scope>NUCLEOTIDE SEQUENCE</scope>
</reference>
<evidence type="ECO:0000256" key="2">
    <source>
        <dbReference type="ARBA" id="ARBA00006868"/>
    </source>
</evidence>
<evidence type="ECO:0000256" key="3">
    <source>
        <dbReference type="ARBA" id="ARBA00015407"/>
    </source>
</evidence>
<evidence type="ECO:0000256" key="1">
    <source>
        <dbReference type="ARBA" id="ARBA00005032"/>
    </source>
</evidence>
<dbReference type="OrthoDB" id="1708823at2759"/>
<comment type="similarity">
    <text evidence="2 5">Belongs to the ubiquitin-activating E1 family. ULA1 subfamily.</text>
</comment>